<dbReference type="OrthoDB" id="5869542at2"/>
<feature type="transmembrane region" description="Helical" evidence="6">
    <location>
        <begin position="271"/>
        <end position="289"/>
    </location>
</feature>
<sequence length="403" mass="41916">MSRSIDMLRLTVIVTSCIIPALFLWAPMLAQAFQTQLHLSPGTIGRLFSIDMLISPLPGLLMFLWQKHIGWRHVATLCAVIFAGGSILSAVLLGHGLINWFYLCRIPTAMASGTLYVMCNRSVARFDDPDRLFGVMLTSQVVVATLGLLVLPSLFARFGVGVPYVVQALWVLALVPLYRYFPDAPPHGASVPATASVTGGTGIMLAGIMSVGALFIFNIATGAVWTFASVFLQAGGMTSAGIDHMLALVGMMGIVGSGSAALAASGKRRMALLLGGYALLLLSLFGLGWGHSPAVAAGALVAFKLSWTFLLPFMLGSITLLDTSGVLMNVTTMTLGVSLGLGAVVAGWLLDHAGQAVMLTGMAACSLVAATASVIVAGRAGPGRPSRAARHQVAEAEASCSGL</sequence>
<feature type="transmembrane region" description="Helical" evidence="6">
    <location>
        <begin position="245"/>
        <end position="264"/>
    </location>
</feature>
<gene>
    <name evidence="7" type="ORF">CFR72_15615</name>
</gene>
<feature type="transmembrane region" description="Helical" evidence="6">
    <location>
        <begin position="161"/>
        <end position="181"/>
    </location>
</feature>
<evidence type="ECO:0000256" key="4">
    <source>
        <dbReference type="ARBA" id="ARBA00022989"/>
    </source>
</evidence>
<evidence type="ECO:0000256" key="6">
    <source>
        <dbReference type="SAM" id="Phobius"/>
    </source>
</evidence>
<feature type="transmembrane region" description="Helical" evidence="6">
    <location>
        <begin position="202"/>
        <end position="225"/>
    </location>
</feature>
<evidence type="ECO:0000256" key="5">
    <source>
        <dbReference type="ARBA" id="ARBA00023136"/>
    </source>
</evidence>
<dbReference type="GO" id="GO:0005886">
    <property type="term" value="C:plasma membrane"/>
    <property type="evidence" value="ECO:0007669"/>
    <property type="project" value="UniProtKB-SubCell"/>
</dbReference>
<keyword evidence="5 6" id="KW-0472">Membrane</keyword>
<dbReference type="InterPro" id="IPR050189">
    <property type="entry name" value="MFS_Efflux_Transporters"/>
</dbReference>
<feature type="transmembrane region" description="Helical" evidence="6">
    <location>
        <begin position="327"/>
        <end position="350"/>
    </location>
</feature>
<dbReference type="AlphaFoldDB" id="A0A318PN16"/>
<dbReference type="InterPro" id="IPR036259">
    <property type="entry name" value="MFS_trans_sf"/>
</dbReference>
<comment type="caution">
    <text evidence="7">The sequence shown here is derived from an EMBL/GenBank/DDBJ whole genome shotgun (WGS) entry which is preliminary data.</text>
</comment>
<evidence type="ECO:0000256" key="2">
    <source>
        <dbReference type="ARBA" id="ARBA00022475"/>
    </source>
</evidence>
<keyword evidence="4 6" id="KW-1133">Transmembrane helix</keyword>
<dbReference type="SUPFAM" id="SSF103473">
    <property type="entry name" value="MFS general substrate transporter"/>
    <property type="match status" value="1"/>
</dbReference>
<keyword evidence="3 6" id="KW-0812">Transmembrane</keyword>
<evidence type="ECO:0008006" key="9">
    <source>
        <dbReference type="Google" id="ProtNLM"/>
    </source>
</evidence>
<feature type="transmembrane region" description="Helical" evidence="6">
    <location>
        <begin position="131"/>
        <end position="155"/>
    </location>
</feature>
<feature type="transmembrane region" description="Helical" evidence="6">
    <location>
        <begin position="356"/>
        <end position="377"/>
    </location>
</feature>
<dbReference type="PANTHER" id="PTHR43124:SF10">
    <property type="entry name" value="PURINE EFFLUX PUMP PBUE"/>
    <property type="match status" value="1"/>
</dbReference>
<evidence type="ECO:0000313" key="8">
    <source>
        <dbReference type="Proteomes" id="UP000248301"/>
    </source>
</evidence>
<name>A0A318PN16_9PROT</name>
<comment type="subcellular location">
    <subcellularLocation>
        <location evidence="1">Cell membrane</location>
        <topology evidence="1">Multi-pass membrane protein</topology>
    </subcellularLocation>
</comment>
<feature type="transmembrane region" description="Helical" evidence="6">
    <location>
        <begin position="100"/>
        <end position="119"/>
    </location>
</feature>
<dbReference type="Pfam" id="PF07690">
    <property type="entry name" value="MFS_1"/>
    <property type="match status" value="1"/>
</dbReference>
<dbReference type="EMBL" id="NKUF01000074">
    <property type="protein sequence ID" value="PYD60548.1"/>
    <property type="molecule type" value="Genomic_DNA"/>
</dbReference>
<evidence type="ECO:0000256" key="1">
    <source>
        <dbReference type="ARBA" id="ARBA00004651"/>
    </source>
</evidence>
<dbReference type="InterPro" id="IPR011701">
    <property type="entry name" value="MFS"/>
</dbReference>
<keyword evidence="2" id="KW-1003">Cell membrane</keyword>
<proteinExistence type="predicted"/>
<reference evidence="7 8" key="1">
    <citation type="submission" date="2017-07" db="EMBL/GenBank/DDBJ databases">
        <title>A draft genome sequence of Gluconacetobacter entanii LTH 4560.</title>
        <authorList>
            <person name="Skraban J."/>
            <person name="Cleenwerck I."/>
            <person name="Vandamme P."/>
            <person name="Trcek J."/>
        </authorList>
    </citation>
    <scope>NUCLEOTIDE SEQUENCE [LARGE SCALE GENOMIC DNA]</scope>
    <source>
        <strain evidence="7 8">LTH 4560</strain>
    </source>
</reference>
<dbReference type="GO" id="GO:0022857">
    <property type="term" value="F:transmembrane transporter activity"/>
    <property type="evidence" value="ECO:0007669"/>
    <property type="project" value="InterPro"/>
</dbReference>
<protein>
    <recommendedName>
        <fullName evidence="9">MFS transporter</fullName>
    </recommendedName>
</protein>
<feature type="transmembrane region" description="Helical" evidence="6">
    <location>
        <begin position="74"/>
        <end position="94"/>
    </location>
</feature>
<evidence type="ECO:0000313" key="7">
    <source>
        <dbReference type="EMBL" id="PYD60548.1"/>
    </source>
</evidence>
<organism evidence="7 8">
    <name type="scientific">Gluconacetobacter entanii</name>
    <dbReference type="NCBI Taxonomy" id="108528"/>
    <lineage>
        <taxon>Bacteria</taxon>
        <taxon>Pseudomonadati</taxon>
        <taxon>Pseudomonadota</taxon>
        <taxon>Alphaproteobacteria</taxon>
        <taxon>Acetobacterales</taxon>
        <taxon>Acetobacteraceae</taxon>
        <taxon>Gluconacetobacter</taxon>
    </lineage>
</organism>
<evidence type="ECO:0000256" key="3">
    <source>
        <dbReference type="ARBA" id="ARBA00022692"/>
    </source>
</evidence>
<feature type="transmembrane region" description="Helical" evidence="6">
    <location>
        <begin position="48"/>
        <end position="65"/>
    </location>
</feature>
<accession>A0A318PN16</accession>
<dbReference type="Proteomes" id="UP000248301">
    <property type="component" value="Unassembled WGS sequence"/>
</dbReference>
<dbReference type="Gene3D" id="1.20.1250.20">
    <property type="entry name" value="MFS general substrate transporter like domains"/>
    <property type="match status" value="1"/>
</dbReference>
<dbReference type="PANTHER" id="PTHR43124">
    <property type="entry name" value="PURINE EFFLUX PUMP PBUE"/>
    <property type="match status" value="1"/>
</dbReference>
<feature type="transmembrane region" description="Helical" evidence="6">
    <location>
        <begin position="295"/>
        <end position="315"/>
    </location>
</feature>